<feature type="transmembrane region" description="Helical" evidence="10">
    <location>
        <begin position="39"/>
        <end position="59"/>
    </location>
</feature>
<dbReference type="AlphaFoldDB" id="A0A3E0U354"/>
<keyword evidence="8 10" id="KW-0472">Membrane</keyword>
<evidence type="ECO:0000256" key="3">
    <source>
        <dbReference type="ARBA" id="ARBA00004744"/>
    </source>
</evidence>
<comment type="function">
    <text evidence="1">Involved in a late step of protoheme IX synthesis.</text>
</comment>
<sequence length="392" mass="44031">MIKLILTTLFVLAAIAVSPLLIGEKGYILIAMGDLTIESTVVTATFFLVVLFIILLFTLKVLKGGVKLSTGTWHKFAFANKRRSERDYRKGIAEYLLGNHQQAEKLLASSADKSHSPLTAYLVAAKAAHQQNDSVNAERYLQLADHQGQNVKEHGIESILVQIDILMANKQWQKAREMLDNYHTHIGHDHRLLAHEITLSIAEQRFEHAIDFIAKAKKQKAISGDQISGWQQAAYLGQFEQLVHDKSAQTLEQYWQGLARKLKQDNDIITAYCQVLAKHQLTEQLNQLLLPVIKKGKNTDLINQLKTTPLAAPSELIKVTQQHLQKDQHNHFWLSCLGHFALSDKQWPLAERAFHSIASSAEPLTSLDAKGYARALSEQGKYQQAAELLISL</sequence>
<evidence type="ECO:0000256" key="8">
    <source>
        <dbReference type="ARBA" id="ARBA00023136"/>
    </source>
</evidence>
<dbReference type="Gene3D" id="1.25.40.10">
    <property type="entry name" value="Tetratricopeptide repeat domain"/>
    <property type="match status" value="1"/>
</dbReference>
<dbReference type="SUPFAM" id="SSF48452">
    <property type="entry name" value="TPR-like"/>
    <property type="match status" value="1"/>
</dbReference>
<keyword evidence="7 10" id="KW-1133">Transmembrane helix</keyword>
<dbReference type="RefSeq" id="WP_116016129.1">
    <property type="nucleotide sequence ID" value="NZ_QUOT01000001.1"/>
</dbReference>
<dbReference type="UniPathway" id="UPA00252"/>
<evidence type="ECO:0000256" key="2">
    <source>
        <dbReference type="ARBA" id="ARBA00004429"/>
    </source>
</evidence>
<evidence type="ECO:0000313" key="12">
    <source>
        <dbReference type="EMBL" id="REL31358.1"/>
    </source>
</evidence>
<dbReference type="InterPro" id="IPR011990">
    <property type="entry name" value="TPR-like_helical_dom_sf"/>
</dbReference>
<evidence type="ECO:0000259" key="11">
    <source>
        <dbReference type="Pfam" id="PF07219"/>
    </source>
</evidence>
<keyword evidence="4" id="KW-1003">Cell membrane</keyword>
<keyword evidence="13" id="KW-1185">Reference proteome</keyword>
<reference evidence="13" key="1">
    <citation type="submission" date="2018-08" db="EMBL/GenBank/DDBJ databases">
        <title>Thalassotalea euphylliae genome.</title>
        <authorList>
            <person name="Summers S."/>
            <person name="Rice S.A."/>
            <person name="Freckelton M.L."/>
            <person name="Nedved B.T."/>
            <person name="Hadfield M.G."/>
        </authorList>
    </citation>
    <scope>NUCLEOTIDE SEQUENCE [LARGE SCALE GENOMIC DNA]</scope>
    <source>
        <strain evidence="13">H3</strain>
    </source>
</reference>
<evidence type="ECO:0000256" key="6">
    <source>
        <dbReference type="ARBA" id="ARBA00022692"/>
    </source>
</evidence>
<dbReference type="GO" id="GO:0042168">
    <property type="term" value="P:heme metabolic process"/>
    <property type="evidence" value="ECO:0007669"/>
    <property type="project" value="InterPro"/>
</dbReference>
<feature type="domain" description="HemY N-terminal" evidence="11">
    <location>
        <begin position="26"/>
        <end position="131"/>
    </location>
</feature>
<dbReference type="GO" id="GO:0005886">
    <property type="term" value="C:plasma membrane"/>
    <property type="evidence" value="ECO:0007669"/>
    <property type="project" value="UniProtKB-SubCell"/>
</dbReference>
<evidence type="ECO:0000256" key="5">
    <source>
        <dbReference type="ARBA" id="ARBA00022519"/>
    </source>
</evidence>
<dbReference type="GO" id="GO:0006779">
    <property type="term" value="P:porphyrin-containing compound biosynthetic process"/>
    <property type="evidence" value="ECO:0007669"/>
    <property type="project" value="UniProtKB-KW"/>
</dbReference>
<protein>
    <submittedName>
        <fullName evidence="12">Heme biosynthesis protein HemY</fullName>
    </submittedName>
</protein>
<evidence type="ECO:0000256" key="4">
    <source>
        <dbReference type="ARBA" id="ARBA00022475"/>
    </source>
</evidence>
<dbReference type="Proteomes" id="UP000256899">
    <property type="component" value="Unassembled WGS sequence"/>
</dbReference>
<evidence type="ECO:0000256" key="9">
    <source>
        <dbReference type="ARBA" id="ARBA00023244"/>
    </source>
</evidence>
<dbReference type="Pfam" id="PF07219">
    <property type="entry name" value="HemY_N"/>
    <property type="match status" value="1"/>
</dbReference>
<evidence type="ECO:0000313" key="13">
    <source>
        <dbReference type="Proteomes" id="UP000256899"/>
    </source>
</evidence>
<keyword evidence="9" id="KW-0627">Porphyrin biosynthesis</keyword>
<proteinExistence type="predicted"/>
<dbReference type="InterPro" id="IPR010817">
    <property type="entry name" value="HemY_N"/>
</dbReference>
<evidence type="ECO:0000256" key="10">
    <source>
        <dbReference type="SAM" id="Phobius"/>
    </source>
</evidence>
<keyword evidence="6 10" id="KW-0812">Transmembrane</keyword>
<organism evidence="12 13">
    <name type="scientific">Thalassotalea euphylliae</name>
    <dbReference type="NCBI Taxonomy" id="1655234"/>
    <lineage>
        <taxon>Bacteria</taxon>
        <taxon>Pseudomonadati</taxon>
        <taxon>Pseudomonadota</taxon>
        <taxon>Gammaproteobacteria</taxon>
        <taxon>Alteromonadales</taxon>
        <taxon>Colwelliaceae</taxon>
        <taxon>Thalassotalea</taxon>
    </lineage>
</organism>
<accession>A0A3E0U354</accession>
<comment type="pathway">
    <text evidence="3">Porphyrin-containing compound metabolism; protoheme biosynthesis.</text>
</comment>
<gene>
    <name evidence="12" type="ORF">DXX94_11890</name>
</gene>
<dbReference type="NCBIfam" id="TIGR00540">
    <property type="entry name" value="TPR_hemY_coli"/>
    <property type="match status" value="1"/>
</dbReference>
<dbReference type="InterPro" id="IPR005254">
    <property type="entry name" value="Heme_biosyn_assoc_TPR_pro"/>
</dbReference>
<evidence type="ECO:0000256" key="1">
    <source>
        <dbReference type="ARBA" id="ARBA00002962"/>
    </source>
</evidence>
<keyword evidence="5" id="KW-0997">Cell inner membrane</keyword>
<name>A0A3E0U354_9GAMM</name>
<comment type="caution">
    <text evidence="12">The sequence shown here is derived from an EMBL/GenBank/DDBJ whole genome shotgun (WGS) entry which is preliminary data.</text>
</comment>
<dbReference type="EMBL" id="QUOT01000001">
    <property type="protein sequence ID" value="REL31358.1"/>
    <property type="molecule type" value="Genomic_DNA"/>
</dbReference>
<comment type="subcellular location">
    <subcellularLocation>
        <location evidence="2">Cell inner membrane</location>
        <topology evidence="2">Multi-pass membrane protein</topology>
    </subcellularLocation>
</comment>
<evidence type="ECO:0000256" key="7">
    <source>
        <dbReference type="ARBA" id="ARBA00022989"/>
    </source>
</evidence>